<dbReference type="RefSeq" id="XP_009825926.1">
    <property type="nucleotide sequence ID" value="XM_009827624.1"/>
</dbReference>
<evidence type="ECO:0008006" key="3">
    <source>
        <dbReference type="Google" id="ProtNLM"/>
    </source>
</evidence>
<protein>
    <recommendedName>
        <fullName evidence="3">Secreted protein</fullName>
    </recommendedName>
</protein>
<reference evidence="2" key="1">
    <citation type="submission" date="2013-12" db="EMBL/GenBank/DDBJ databases">
        <title>The Genome Sequence of Aphanomyces astaci APO3.</title>
        <authorList>
            <consortium name="The Broad Institute Genomics Platform"/>
            <person name="Russ C."/>
            <person name="Tyler B."/>
            <person name="van West P."/>
            <person name="Dieguez-Uribeondo J."/>
            <person name="Young S.K."/>
            <person name="Zeng Q."/>
            <person name="Gargeya S."/>
            <person name="Fitzgerald M."/>
            <person name="Abouelleil A."/>
            <person name="Alvarado L."/>
            <person name="Chapman S.B."/>
            <person name="Gainer-Dewar J."/>
            <person name="Goldberg J."/>
            <person name="Griggs A."/>
            <person name="Gujja S."/>
            <person name="Hansen M."/>
            <person name="Howarth C."/>
            <person name="Imamovic A."/>
            <person name="Ireland A."/>
            <person name="Larimer J."/>
            <person name="McCowan C."/>
            <person name="Murphy C."/>
            <person name="Pearson M."/>
            <person name="Poon T.W."/>
            <person name="Priest M."/>
            <person name="Roberts A."/>
            <person name="Saif S."/>
            <person name="Shea T."/>
            <person name="Sykes S."/>
            <person name="Wortman J."/>
            <person name="Nusbaum C."/>
            <person name="Birren B."/>
        </authorList>
    </citation>
    <scope>NUCLEOTIDE SEQUENCE [LARGE SCALE GENOMIC DNA]</scope>
    <source>
        <strain evidence="2">APO3</strain>
    </source>
</reference>
<dbReference type="GeneID" id="20805493"/>
<proteinExistence type="predicted"/>
<dbReference type="EMBL" id="KI913119">
    <property type="protein sequence ID" value="ETV84234.1"/>
    <property type="molecule type" value="Genomic_DNA"/>
</dbReference>
<dbReference type="VEuPathDB" id="FungiDB:H257_03497"/>
<keyword evidence="1" id="KW-0732">Signal</keyword>
<accession>W4GYZ4</accession>
<sequence length="73" mass="8312">MIWKWMAFVICMMAMLMMSSTGNTWTLIQTAALAVRISCWLVSGFILCHGSPPLHRLAHELCISQHQHQQCLP</sequence>
<organism evidence="2">
    <name type="scientific">Aphanomyces astaci</name>
    <name type="common">Crayfish plague agent</name>
    <dbReference type="NCBI Taxonomy" id="112090"/>
    <lineage>
        <taxon>Eukaryota</taxon>
        <taxon>Sar</taxon>
        <taxon>Stramenopiles</taxon>
        <taxon>Oomycota</taxon>
        <taxon>Saprolegniomycetes</taxon>
        <taxon>Saprolegniales</taxon>
        <taxon>Verrucalvaceae</taxon>
        <taxon>Aphanomyces</taxon>
    </lineage>
</organism>
<name>W4GYZ4_APHAT</name>
<feature type="signal peptide" evidence="1">
    <location>
        <begin position="1"/>
        <end position="21"/>
    </location>
</feature>
<dbReference type="AlphaFoldDB" id="W4GYZ4"/>
<feature type="chain" id="PRO_5004841587" description="Secreted protein" evidence="1">
    <location>
        <begin position="22"/>
        <end position="73"/>
    </location>
</feature>
<evidence type="ECO:0000256" key="1">
    <source>
        <dbReference type="SAM" id="SignalP"/>
    </source>
</evidence>
<gene>
    <name evidence="2" type="ORF">H257_03497</name>
</gene>
<evidence type="ECO:0000313" key="2">
    <source>
        <dbReference type="EMBL" id="ETV84234.1"/>
    </source>
</evidence>